<organism evidence="1 2">
    <name type="scientific">Streptomyces scopuliridis</name>
    <dbReference type="NCBI Taxonomy" id="452529"/>
    <lineage>
        <taxon>Bacteria</taxon>
        <taxon>Bacillati</taxon>
        <taxon>Actinomycetota</taxon>
        <taxon>Actinomycetes</taxon>
        <taxon>Kitasatosporales</taxon>
        <taxon>Streptomycetaceae</taxon>
        <taxon>Streptomyces</taxon>
    </lineage>
</organism>
<evidence type="ECO:0000313" key="1">
    <source>
        <dbReference type="EMBL" id="WSB98849.1"/>
    </source>
</evidence>
<sequence length="190" mass="21378">MSSESIGTRDVIEAFGLEGVVFFPYAEGESSPLSVRASSFLSRVGVPNDYFFISRGGPEEDGDAVEEEESVYVGSWAADEDFSFDVPEECKSWLIVGHFPCAAAALNPADDHIYAFSYDGDGKPILIHRDLESLVRSLITLKYFCEEREENEDLAPEELRTRVDSFDRLPFSDEASEWNRMYEEIVDGIF</sequence>
<dbReference type="Proteomes" id="UP001348369">
    <property type="component" value="Chromosome"/>
</dbReference>
<keyword evidence="2" id="KW-1185">Reference proteome</keyword>
<accession>A0ACD4ZKE7</accession>
<gene>
    <name evidence="1" type="ORF">OG835_18735</name>
</gene>
<proteinExistence type="predicted"/>
<name>A0ACD4ZKE7_9ACTN</name>
<evidence type="ECO:0000313" key="2">
    <source>
        <dbReference type="Proteomes" id="UP001348369"/>
    </source>
</evidence>
<protein>
    <submittedName>
        <fullName evidence="1">SUKH-4 family immunity protein</fullName>
    </submittedName>
</protein>
<dbReference type="EMBL" id="CP109109">
    <property type="protein sequence ID" value="WSB98849.1"/>
    <property type="molecule type" value="Genomic_DNA"/>
</dbReference>
<reference evidence="1" key="1">
    <citation type="submission" date="2022-10" db="EMBL/GenBank/DDBJ databases">
        <title>The complete genomes of actinobacterial strains from the NBC collection.</title>
        <authorList>
            <person name="Joergensen T.S."/>
            <person name="Alvarez Arevalo M."/>
            <person name="Sterndorff E.B."/>
            <person name="Faurdal D."/>
            <person name="Vuksanovic O."/>
            <person name="Mourched A.-S."/>
            <person name="Charusanti P."/>
            <person name="Shaw S."/>
            <person name="Blin K."/>
            <person name="Weber T."/>
        </authorList>
    </citation>
    <scope>NUCLEOTIDE SEQUENCE</scope>
    <source>
        <strain evidence="1">NBC 01771</strain>
    </source>
</reference>